<keyword evidence="2" id="KW-1185">Reference proteome</keyword>
<accession>A0AAN6JP34</accession>
<evidence type="ECO:0000313" key="1">
    <source>
        <dbReference type="EMBL" id="KAK0542392.1"/>
    </source>
</evidence>
<name>A0AAN6JP34_9BASI</name>
<dbReference type="Proteomes" id="UP001176517">
    <property type="component" value="Unassembled WGS sequence"/>
</dbReference>
<proteinExistence type="predicted"/>
<dbReference type="EMBL" id="JAPDMZ010000535">
    <property type="protein sequence ID" value="KAK0542392.1"/>
    <property type="molecule type" value="Genomic_DNA"/>
</dbReference>
<reference evidence="1" key="1">
    <citation type="journal article" date="2023" name="PhytoFront">
        <title>Draft Genome Resources of Seven Strains of Tilletia horrida, Causal Agent of Kernel Smut of Rice.</title>
        <authorList>
            <person name="Khanal S."/>
            <person name="Antony Babu S."/>
            <person name="Zhou X.G."/>
        </authorList>
    </citation>
    <scope>NUCLEOTIDE SEQUENCE</scope>
    <source>
        <strain evidence="1">TX6</strain>
    </source>
</reference>
<protein>
    <submittedName>
        <fullName evidence="1">Uncharacterized protein</fullName>
    </submittedName>
</protein>
<organism evidence="1 2">
    <name type="scientific">Tilletia horrida</name>
    <dbReference type="NCBI Taxonomy" id="155126"/>
    <lineage>
        <taxon>Eukaryota</taxon>
        <taxon>Fungi</taxon>
        <taxon>Dikarya</taxon>
        <taxon>Basidiomycota</taxon>
        <taxon>Ustilaginomycotina</taxon>
        <taxon>Exobasidiomycetes</taxon>
        <taxon>Tilletiales</taxon>
        <taxon>Tilletiaceae</taxon>
        <taxon>Tilletia</taxon>
    </lineage>
</organism>
<evidence type="ECO:0000313" key="2">
    <source>
        <dbReference type="Proteomes" id="UP001176517"/>
    </source>
</evidence>
<comment type="caution">
    <text evidence="1">The sequence shown here is derived from an EMBL/GenBank/DDBJ whole genome shotgun (WGS) entry which is preliminary data.</text>
</comment>
<dbReference type="AlphaFoldDB" id="A0AAN6JP34"/>
<gene>
    <name evidence="1" type="ORF">OC846_006753</name>
</gene>
<sequence length="108" mass="12781">MTIPNDHSAGSHLSQANELSLEEVPFHMWIRYLFGQTSLSELYLGLQLPKKLEPDTFLGRVALELRKPSRRQVFDRIYRARRRLVSNDGKNLELQRKLPREYTKRMLN</sequence>